<dbReference type="InterPro" id="IPR025558">
    <property type="entry name" value="DUF4283"/>
</dbReference>
<dbReference type="EMBL" id="LXQA010006119">
    <property type="protein sequence ID" value="MCH84017.1"/>
    <property type="molecule type" value="Genomic_DNA"/>
</dbReference>
<dbReference type="InterPro" id="IPR005135">
    <property type="entry name" value="Endo/exonuclease/phosphatase"/>
</dbReference>
<keyword evidence="1" id="KW-0863">Zinc-finger</keyword>
<gene>
    <name evidence="4" type="ORF">A2U01_0004847</name>
</gene>
<dbReference type="Pfam" id="PF14392">
    <property type="entry name" value="zf-CCHC_4"/>
    <property type="match status" value="1"/>
</dbReference>
<dbReference type="GO" id="GO:0008270">
    <property type="term" value="F:zinc ion binding"/>
    <property type="evidence" value="ECO:0007669"/>
    <property type="project" value="UniProtKB-KW"/>
</dbReference>
<accession>A0A392M948</accession>
<protein>
    <submittedName>
        <fullName evidence="4">Zinc CCHC-type-like protein</fullName>
    </submittedName>
</protein>
<name>A0A392M948_9FABA</name>
<dbReference type="PROSITE" id="PS50158">
    <property type="entry name" value="ZF_CCHC"/>
    <property type="match status" value="1"/>
</dbReference>
<dbReference type="Pfam" id="PF03372">
    <property type="entry name" value="Exo_endo_phos"/>
    <property type="match status" value="1"/>
</dbReference>
<sequence>GKIWTESPYNIRAFKQTMTQAWRCRNPVDIQDLNKNLFLFKFATKKEAELVCKTGPWSFDRNLLILNSISGNEQPSELEMNRVSFWVRVYDLPLKLRSEGMAKKLGNILGMFEEMDMKDCNRTGKFLRIRVSMDLRKPLKRGSKLSFQGKDIWVDYKYERLPNFCFACGRIGHQMRDCEEVEDHDTDAYRELEEKDQAFGPWLRASPLPKVFYEVKRETSSGTCSKSLFPSTSNSKGQSSGTAKVNEEEVDQQKATSETEIPPKTNDKNHNEAMEGVVEKVGSVQKEVEGVAESLGAVTISIVPISVEDKQSSKARKKWVRHKVSKPRNKQPAKLVEKKVGKRALVEARATEGTLADMLRREKKKKGDVEMEDYAVSSRLAVRALLRLTRIENPQIVFLMETRLKAFEVDNIRNKLGFKNCLSVDCRGSGRDRAGGISLMWMEHLSITINSYSLNHIHGFCDDEETGEAWSLTGIYGFPEEHNKKKTWQLISSLASQVAGKWLCCGDLNDILETQEKQGGNIRSQGQFALGRHTVAECHLNDLGFEGYPFTWTNGREDDENIQSRLDRALGNEGFINRFSPIKKETKAL</sequence>
<keyword evidence="5" id="KW-1185">Reference proteome</keyword>
<proteinExistence type="predicted"/>
<dbReference type="InterPro" id="IPR025836">
    <property type="entry name" value="Zn_knuckle_CX2CX4HX4C"/>
</dbReference>
<dbReference type="InterPro" id="IPR040256">
    <property type="entry name" value="At4g02000-like"/>
</dbReference>
<dbReference type="GO" id="GO:0003676">
    <property type="term" value="F:nucleic acid binding"/>
    <property type="evidence" value="ECO:0007669"/>
    <property type="project" value="InterPro"/>
</dbReference>
<keyword evidence="1" id="KW-0862">Zinc</keyword>
<evidence type="ECO:0000259" key="3">
    <source>
        <dbReference type="PROSITE" id="PS50158"/>
    </source>
</evidence>
<dbReference type="SUPFAM" id="SSF57756">
    <property type="entry name" value="Retrovirus zinc finger-like domains"/>
    <property type="match status" value="1"/>
</dbReference>
<dbReference type="Gene3D" id="3.60.10.10">
    <property type="entry name" value="Endonuclease/exonuclease/phosphatase"/>
    <property type="match status" value="1"/>
</dbReference>
<keyword evidence="1" id="KW-0479">Metal-binding</keyword>
<reference evidence="4 5" key="1">
    <citation type="journal article" date="2018" name="Front. Plant Sci.">
        <title>Red Clover (Trifolium pratense) and Zigzag Clover (T. medium) - A Picture of Genomic Similarities and Differences.</title>
        <authorList>
            <person name="Dluhosova J."/>
            <person name="Istvanek J."/>
            <person name="Nedelnik J."/>
            <person name="Repkova J."/>
        </authorList>
    </citation>
    <scope>NUCLEOTIDE SEQUENCE [LARGE SCALE GENOMIC DNA]</scope>
    <source>
        <strain evidence="5">cv. 10/8</strain>
        <tissue evidence="4">Leaf</tissue>
    </source>
</reference>
<comment type="caution">
    <text evidence="4">The sequence shown here is derived from an EMBL/GenBank/DDBJ whole genome shotgun (WGS) entry which is preliminary data.</text>
</comment>
<dbReference type="SUPFAM" id="SSF56219">
    <property type="entry name" value="DNase I-like"/>
    <property type="match status" value="1"/>
</dbReference>
<dbReference type="PANTHER" id="PTHR31286:SF167">
    <property type="entry name" value="OS09G0268800 PROTEIN"/>
    <property type="match status" value="1"/>
</dbReference>
<dbReference type="InterPro" id="IPR001878">
    <property type="entry name" value="Znf_CCHC"/>
</dbReference>
<organism evidence="4 5">
    <name type="scientific">Trifolium medium</name>
    <dbReference type="NCBI Taxonomy" id="97028"/>
    <lineage>
        <taxon>Eukaryota</taxon>
        <taxon>Viridiplantae</taxon>
        <taxon>Streptophyta</taxon>
        <taxon>Embryophyta</taxon>
        <taxon>Tracheophyta</taxon>
        <taxon>Spermatophyta</taxon>
        <taxon>Magnoliopsida</taxon>
        <taxon>eudicotyledons</taxon>
        <taxon>Gunneridae</taxon>
        <taxon>Pentapetalae</taxon>
        <taxon>rosids</taxon>
        <taxon>fabids</taxon>
        <taxon>Fabales</taxon>
        <taxon>Fabaceae</taxon>
        <taxon>Papilionoideae</taxon>
        <taxon>50 kb inversion clade</taxon>
        <taxon>NPAAA clade</taxon>
        <taxon>Hologalegina</taxon>
        <taxon>IRL clade</taxon>
        <taxon>Trifolieae</taxon>
        <taxon>Trifolium</taxon>
    </lineage>
</organism>
<dbReference type="Pfam" id="PF14111">
    <property type="entry name" value="DUF4283"/>
    <property type="match status" value="1"/>
</dbReference>
<feature type="non-terminal residue" evidence="4">
    <location>
        <position position="1"/>
    </location>
</feature>
<dbReference type="PANTHER" id="PTHR31286">
    <property type="entry name" value="GLYCINE-RICH CELL WALL STRUCTURAL PROTEIN 1.8-LIKE"/>
    <property type="match status" value="1"/>
</dbReference>
<evidence type="ECO:0000313" key="4">
    <source>
        <dbReference type="EMBL" id="MCH84017.1"/>
    </source>
</evidence>
<feature type="compositionally biased region" description="Polar residues" evidence="2">
    <location>
        <begin position="222"/>
        <end position="243"/>
    </location>
</feature>
<dbReference type="Proteomes" id="UP000265520">
    <property type="component" value="Unassembled WGS sequence"/>
</dbReference>
<dbReference type="InterPro" id="IPR036875">
    <property type="entry name" value="Znf_CCHC_sf"/>
</dbReference>
<feature type="region of interest" description="Disordered" evidence="2">
    <location>
        <begin position="222"/>
        <end position="271"/>
    </location>
</feature>
<evidence type="ECO:0000256" key="2">
    <source>
        <dbReference type="SAM" id="MobiDB-lite"/>
    </source>
</evidence>
<dbReference type="GO" id="GO:0003824">
    <property type="term" value="F:catalytic activity"/>
    <property type="evidence" value="ECO:0007669"/>
    <property type="project" value="InterPro"/>
</dbReference>
<evidence type="ECO:0000313" key="5">
    <source>
        <dbReference type="Proteomes" id="UP000265520"/>
    </source>
</evidence>
<evidence type="ECO:0000256" key="1">
    <source>
        <dbReference type="PROSITE-ProRule" id="PRU00047"/>
    </source>
</evidence>
<dbReference type="InterPro" id="IPR036691">
    <property type="entry name" value="Endo/exonu/phosph_ase_sf"/>
</dbReference>
<dbReference type="AlphaFoldDB" id="A0A392M948"/>
<feature type="domain" description="CCHC-type" evidence="3">
    <location>
        <begin position="165"/>
        <end position="180"/>
    </location>
</feature>